<dbReference type="RefSeq" id="WP_190313897.1">
    <property type="nucleotide sequence ID" value="NZ_JACNYL010000002.1"/>
</dbReference>
<dbReference type="InterPro" id="IPR013320">
    <property type="entry name" value="ConA-like_dom_sf"/>
</dbReference>
<name>A0ABR7XSU0_9SPHI</name>
<keyword evidence="2" id="KW-0255">Endonuclease</keyword>
<reference evidence="2 3" key="1">
    <citation type="submission" date="2020-08" db="EMBL/GenBank/DDBJ databases">
        <title>Sphingobacterium sp. DN00404 isolated from aquaculture water.</title>
        <authorList>
            <person name="Zhang M."/>
        </authorList>
    </citation>
    <scope>NUCLEOTIDE SEQUENCE [LARGE SCALE GENOMIC DNA]</scope>
    <source>
        <strain evidence="2 3">KCTC 42746</strain>
    </source>
</reference>
<dbReference type="PANTHER" id="PTHR14859:SF1">
    <property type="entry name" value="PGAP2-INTERACTING PROTEIN"/>
    <property type="match status" value="1"/>
</dbReference>
<comment type="caution">
    <text evidence="2">The sequence shown here is derived from an EMBL/GenBank/DDBJ whole genome shotgun (WGS) entry which is preliminary data.</text>
</comment>
<gene>
    <name evidence="2" type="ORF">H8B21_11570</name>
</gene>
<protein>
    <submittedName>
        <fullName evidence="2">Endonuclease/exonuclease/phosphatase family protein</fullName>
    </submittedName>
</protein>
<dbReference type="Proteomes" id="UP000651112">
    <property type="component" value="Unassembled WGS sequence"/>
</dbReference>
<dbReference type="InterPro" id="IPR051916">
    <property type="entry name" value="GPI-anchor_lipid_remodeler"/>
</dbReference>
<evidence type="ECO:0000313" key="3">
    <source>
        <dbReference type="Proteomes" id="UP000651112"/>
    </source>
</evidence>
<dbReference type="InterPro" id="IPR036691">
    <property type="entry name" value="Endo/exonu/phosph_ase_sf"/>
</dbReference>
<dbReference type="EMBL" id="JACNYL010000002">
    <property type="protein sequence ID" value="MBD1422211.1"/>
    <property type="molecule type" value="Genomic_DNA"/>
</dbReference>
<evidence type="ECO:0000259" key="1">
    <source>
        <dbReference type="Pfam" id="PF03372"/>
    </source>
</evidence>
<dbReference type="Pfam" id="PF03372">
    <property type="entry name" value="Exo_endo_phos"/>
    <property type="match status" value="1"/>
</dbReference>
<dbReference type="SUPFAM" id="SSF49899">
    <property type="entry name" value="Concanavalin A-like lectins/glucanases"/>
    <property type="match status" value="1"/>
</dbReference>
<keyword evidence="3" id="KW-1185">Reference proteome</keyword>
<dbReference type="PANTHER" id="PTHR14859">
    <property type="entry name" value="CALCOFLUOR WHITE HYPERSENSITIVE PROTEIN PRECURSOR"/>
    <property type="match status" value="1"/>
</dbReference>
<dbReference type="Gene3D" id="2.60.120.200">
    <property type="match status" value="1"/>
</dbReference>
<proteinExistence type="predicted"/>
<dbReference type="Pfam" id="PF13385">
    <property type="entry name" value="Laminin_G_3"/>
    <property type="match status" value="1"/>
</dbReference>
<accession>A0ABR7XSU0</accession>
<organism evidence="2 3">
    <name type="scientific">Sphingobacterium chuzhouense</name>
    <dbReference type="NCBI Taxonomy" id="1742264"/>
    <lineage>
        <taxon>Bacteria</taxon>
        <taxon>Pseudomonadati</taxon>
        <taxon>Bacteroidota</taxon>
        <taxon>Sphingobacteriia</taxon>
        <taxon>Sphingobacteriales</taxon>
        <taxon>Sphingobacteriaceae</taxon>
        <taxon>Sphingobacterium</taxon>
    </lineage>
</organism>
<keyword evidence="2" id="KW-0540">Nuclease</keyword>
<dbReference type="InterPro" id="IPR005135">
    <property type="entry name" value="Endo/exonuclease/phosphatase"/>
</dbReference>
<keyword evidence="2" id="KW-0378">Hydrolase</keyword>
<sequence>MKIYLIIGSFFALTLLFSGMESVNDGRRRERQEVILRFDFENTVGSSAGPSFITQDKNVSYVQGLDGKALYVSPDDSKRRIFLENSDVHLDSRHDFTVVFWVKSNMDDEHASVILSNKEFDGRGVGEQKKKGWAFYMSEGVWAWNMGSGDRRLAHEYELGVEGRYVLNDGRWHQLAMSYNKDRAEIRLFYDGDQKAIYNVKDATGFDFSTSLPLMIGSNGSDSSAIQKIRKEVEDGGAKLQHLVDEFNRLEVGKLTDEQFETLIVDPKDLFEKRSAKLGKQRNADQTKLLEPIMNIRSELLESPYTVHQVRDFMRVAPLLKIYTLNDGKIIINEQIVDEIVVKEQFFPSEFEMDNLLIWNRTLSSQEVLTSYKTYFKQKMPPLERKLSTISIGNWNIHHGGKHNSIKKDGWDSRVRIVEMLKKANVDIVMLQETYSSGAFIADQLGFYFASTIDRDYLHQGTNISVLSRYPIKEIYVPETATFMNVGVKIAISESQDMYVMSNWYGMAQFSAVYDFHQSRFSESDSIPIIFAGDFNAIPEADGGESLGAEKLLATGFIDAYRSLYPDVNRYPGYTHENGRRIDQLYYKGKTLRNNSTKVISEWPTGFPSDHYLIVSKFDM</sequence>
<dbReference type="SUPFAM" id="SSF56219">
    <property type="entry name" value="DNase I-like"/>
    <property type="match status" value="1"/>
</dbReference>
<dbReference type="GO" id="GO:0004519">
    <property type="term" value="F:endonuclease activity"/>
    <property type="evidence" value="ECO:0007669"/>
    <property type="project" value="UniProtKB-KW"/>
</dbReference>
<evidence type="ECO:0000313" key="2">
    <source>
        <dbReference type="EMBL" id="MBD1422211.1"/>
    </source>
</evidence>
<dbReference type="Gene3D" id="3.60.10.10">
    <property type="entry name" value="Endonuclease/exonuclease/phosphatase"/>
    <property type="match status" value="1"/>
</dbReference>
<feature type="domain" description="Endonuclease/exonuclease/phosphatase" evidence="1">
    <location>
        <begin position="394"/>
        <end position="611"/>
    </location>
</feature>